<dbReference type="Pfam" id="PF01370">
    <property type="entry name" value="Epimerase"/>
    <property type="match status" value="1"/>
</dbReference>
<feature type="domain" description="NAD-dependent epimerase/dehydratase" evidence="1">
    <location>
        <begin position="12"/>
        <end position="78"/>
    </location>
</feature>
<gene>
    <name evidence="2" type="ORF">METZ01_LOCUS181294</name>
</gene>
<evidence type="ECO:0000259" key="1">
    <source>
        <dbReference type="Pfam" id="PF01370"/>
    </source>
</evidence>
<evidence type="ECO:0000313" key="2">
    <source>
        <dbReference type="EMBL" id="SVB28440.1"/>
    </source>
</evidence>
<dbReference type="InterPro" id="IPR001509">
    <property type="entry name" value="Epimerase_deHydtase"/>
</dbReference>
<organism evidence="2">
    <name type="scientific">marine metagenome</name>
    <dbReference type="NCBI Taxonomy" id="408172"/>
    <lineage>
        <taxon>unclassified sequences</taxon>
        <taxon>metagenomes</taxon>
        <taxon>ecological metagenomes</taxon>
    </lineage>
</organism>
<protein>
    <recommendedName>
        <fullName evidence="1">NAD-dependent epimerase/dehydratase domain-containing protein</fullName>
    </recommendedName>
</protein>
<dbReference type="EMBL" id="UINC01035667">
    <property type="protein sequence ID" value="SVB28440.1"/>
    <property type="molecule type" value="Genomic_DNA"/>
</dbReference>
<sequence>MSKYACELIAPWNCVIMRFFTVYGGLNYRKNMLYGLAKDNKLEYITDQSRDYTHVDEVCRGIKLIMEEGQCSEIYEIGHGKPIHNLDFLKQIGYRKKLPVKEVTGESISTCADNTKLKALGW</sequence>
<dbReference type="SUPFAM" id="SSF51735">
    <property type="entry name" value="NAD(P)-binding Rossmann-fold domains"/>
    <property type="match status" value="1"/>
</dbReference>
<reference evidence="2" key="1">
    <citation type="submission" date="2018-05" db="EMBL/GenBank/DDBJ databases">
        <authorList>
            <person name="Lanie J.A."/>
            <person name="Ng W.-L."/>
            <person name="Kazmierczak K.M."/>
            <person name="Andrzejewski T.M."/>
            <person name="Davidsen T.M."/>
            <person name="Wayne K.J."/>
            <person name="Tettelin H."/>
            <person name="Glass J.I."/>
            <person name="Rusch D."/>
            <person name="Podicherti R."/>
            <person name="Tsui H.-C.T."/>
            <person name="Winkler M.E."/>
        </authorList>
    </citation>
    <scope>NUCLEOTIDE SEQUENCE</scope>
</reference>
<dbReference type="Gene3D" id="3.40.50.720">
    <property type="entry name" value="NAD(P)-binding Rossmann-like Domain"/>
    <property type="match status" value="1"/>
</dbReference>
<name>A0A382CQL9_9ZZZZ</name>
<dbReference type="AlphaFoldDB" id="A0A382CQL9"/>
<accession>A0A382CQL9</accession>
<proteinExistence type="predicted"/>
<dbReference type="InterPro" id="IPR036291">
    <property type="entry name" value="NAD(P)-bd_dom_sf"/>
</dbReference>